<feature type="domain" description="Amidohydrolase-related" evidence="2">
    <location>
        <begin position="11"/>
        <end position="279"/>
    </location>
</feature>
<dbReference type="SUPFAM" id="SSF51556">
    <property type="entry name" value="Metallo-dependent hydrolases"/>
    <property type="match status" value="1"/>
</dbReference>
<accession>A0ABX8BIL8</accession>
<evidence type="ECO:0000259" key="2">
    <source>
        <dbReference type="Pfam" id="PF04909"/>
    </source>
</evidence>
<dbReference type="InterPro" id="IPR052350">
    <property type="entry name" value="Metallo-dep_Lactonases"/>
</dbReference>
<evidence type="ECO:0000313" key="3">
    <source>
        <dbReference type="EMBL" id="QUX20243.1"/>
    </source>
</evidence>
<comment type="similarity">
    <text evidence="1">Belongs to the metallo-dependent hydrolases superfamily.</text>
</comment>
<dbReference type="InterPro" id="IPR006680">
    <property type="entry name" value="Amidohydro-rel"/>
</dbReference>
<proteinExistence type="inferred from homology"/>
<dbReference type="Proteomes" id="UP000676079">
    <property type="component" value="Chromosome"/>
</dbReference>
<keyword evidence="4" id="KW-1185">Reference proteome</keyword>
<dbReference type="InterPro" id="IPR032466">
    <property type="entry name" value="Metal_Hydrolase"/>
</dbReference>
<dbReference type="Pfam" id="PF04909">
    <property type="entry name" value="Amidohydro_2"/>
    <property type="match status" value="1"/>
</dbReference>
<evidence type="ECO:0000256" key="1">
    <source>
        <dbReference type="ARBA" id="ARBA00038310"/>
    </source>
</evidence>
<reference evidence="3 4" key="1">
    <citation type="submission" date="2021-05" db="EMBL/GenBank/DDBJ databases">
        <title>Direct Submission.</title>
        <authorList>
            <person name="Li K."/>
            <person name="Gao J."/>
        </authorList>
    </citation>
    <scope>NUCLEOTIDE SEQUENCE [LARGE SCALE GENOMIC DNA]</scope>
    <source>
        <strain evidence="3 4">Mg02</strain>
    </source>
</reference>
<evidence type="ECO:0000313" key="4">
    <source>
        <dbReference type="Proteomes" id="UP000676079"/>
    </source>
</evidence>
<organism evidence="3 4">
    <name type="scientific">Nocardiopsis changdeensis</name>
    <dbReference type="NCBI Taxonomy" id="2831969"/>
    <lineage>
        <taxon>Bacteria</taxon>
        <taxon>Bacillati</taxon>
        <taxon>Actinomycetota</taxon>
        <taxon>Actinomycetes</taxon>
        <taxon>Streptosporangiales</taxon>
        <taxon>Nocardiopsidaceae</taxon>
        <taxon>Nocardiopsis</taxon>
    </lineage>
</organism>
<dbReference type="PANTHER" id="PTHR43569:SF2">
    <property type="entry name" value="AMIDOHYDROLASE-RELATED DOMAIN-CONTAINING PROTEIN"/>
    <property type="match status" value="1"/>
</dbReference>
<dbReference type="RefSeq" id="WP_220561437.1">
    <property type="nucleotide sequence ID" value="NZ_CP074133.1"/>
</dbReference>
<gene>
    <name evidence="3" type="ORF">KGD84_17050</name>
</gene>
<dbReference type="EMBL" id="CP074133">
    <property type="protein sequence ID" value="QUX20243.1"/>
    <property type="molecule type" value="Genomic_DNA"/>
</dbReference>
<protein>
    <submittedName>
        <fullName evidence="3">Amidohydrolase family protein</fullName>
    </submittedName>
</protein>
<dbReference type="PANTHER" id="PTHR43569">
    <property type="entry name" value="AMIDOHYDROLASE"/>
    <property type="match status" value="1"/>
</dbReference>
<dbReference type="Gene3D" id="3.20.20.140">
    <property type="entry name" value="Metal-dependent hydrolases"/>
    <property type="match status" value="1"/>
</dbReference>
<sequence>MQTSSPPSGAVDAHQHFWPAGVRPRDPRMAVLDRAFAPADLERELAGGIARTVLVQCAAGPAENDRLAAYAAAFAPVGAVVAWLPLDDAGAAERELARVRALTPLVRGLRAAVPPGTRADGELLRVMAAAGEAGLVWEIVVTDASHVRLVEEVTAVHPSLGIVVDHLATPPLGRPDAGAWGEWIDRLAALPSVAVKVSVGGDVLTGWDWDAGALAPYVGWALEAFGPERAMLAGNWPVVRLAADHATAWGSLRAAVAAATSAAGLARVEGGTARHWYGIAG</sequence>
<name>A0ABX8BIL8_9ACTN</name>